<keyword evidence="2" id="KW-1185">Reference proteome</keyword>
<organism evidence="1 2">
    <name type="scientific">Flemingia macrophylla</name>
    <dbReference type="NCBI Taxonomy" id="520843"/>
    <lineage>
        <taxon>Eukaryota</taxon>
        <taxon>Viridiplantae</taxon>
        <taxon>Streptophyta</taxon>
        <taxon>Embryophyta</taxon>
        <taxon>Tracheophyta</taxon>
        <taxon>Spermatophyta</taxon>
        <taxon>Magnoliopsida</taxon>
        <taxon>eudicotyledons</taxon>
        <taxon>Gunneridae</taxon>
        <taxon>Pentapetalae</taxon>
        <taxon>rosids</taxon>
        <taxon>fabids</taxon>
        <taxon>Fabales</taxon>
        <taxon>Fabaceae</taxon>
        <taxon>Papilionoideae</taxon>
        <taxon>50 kb inversion clade</taxon>
        <taxon>NPAAA clade</taxon>
        <taxon>indigoferoid/millettioid clade</taxon>
        <taxon>Phaseoleae</taxon>
        <taxon>Flemingia</taxon>
    </lineage>
</organism>
<dbReference type="AlphaFoldDB" id="A0ABD1M1Y3"/>
<reference evidence="1 2" key="1">
    <citation type="submission" date="2024-08" db="EMBL/GenBank/DDBJ databases">
        <title>Insights into the chromosomal genome structure of Flemingia macrophylla.</title>
        <authorList>
            <person name="Ding Y."/>
            <person name="Zhao Y."/>
            <person name="Bi W."/>
            <person name="Wu M."/>
            <person name="Zhao G."/>
            <person name="Gong Y."/>
            <person name="Li W."/>
            <person name="Zhang P."/>
        </authorList>
    </citation>
    <scope>NUCLEOTIDE SEQUENCE [LARGE SCALE GENOMIC DNA]</scope>
    <source>
        <strain evidence="1">DYQJB</strain>
        <tissue evidence="1">Leaf</tissue>
    </source>
</reference>
<comment type="caution">
    <text evidence="1">The sequence shown here is derived from an EMBL/GenBank/DDBJ whole genome shotgun (WGS) entry which is preliminary data.</text>
</comment>
<accession>A0ABD1M1Y3</accession>
<protein>
    <submittedName>
        <fullName evidence="1">Uncharacterized protein</fullName>
    </submittedName>
</protein>
<name>A0ABD1M1Y3_9FABA</name>
<dbReference type="EMBL" id="JBGMDY010000006">
    <property type="protein sequence ID" value="KAL2329794.1"/>
    <property type="molecule type" value="Genomic_DNA"/>
</dbReference>
<evidence type="ECO:0000313" key="2">
    <source>
        <dbReference type="Proteomes" id="UP001603857"/>
    </source>
</evidence>
<dbReference type="Proteomes" id="UP001603857">
    <property type="component" value="Unassembled WGS sequence"/>
</dbReference>
<sequence length="49" mass="5592">MGRRAYKDGKGGRRSEEIFDVKQASTFFRNLMLPTVSTNNFLPTLALQE</sequence>
<gene>
    <name evidence="1" type="ORF">Fmac_017375</name>
</gene>
<proteinExistence type="predicted"/>
<evidence type="ECO:0000313" key="1">
    <source>
        <dbReference type="EMBL" id="KAL2329794.1"/>
    </source>
</evidence>